<protein>
    <submittedName>
        <fullName evidence="1">Tripartite tricarboxylate transporter substrate binding protein</fullName>
    </submittedName>
</protein>
<dbReference type="CDD" id="cd07012">
    <property type="entry name" value="PBP2_Bug_TTT"/>
    <property type="match status" value="1"/>
</dbReference>
<accession>A0A3N6MAJ9</accession>
<dbReference type="EMBL" id="REFZ01000005">
    <property type="protein sequence ID" value="RQH00779.1"/>
    <property type="molecule type" value="Genomic_DNA"/>
</dbReference>
<dbReference type="Proteomes" id="UP000281431">
    <property type="component" value="Unassembled WGS sequence"/>
</dbReference>
<dbReference type="Gene3D" id="3.40.190.10">
    <property type="entry name" value="Periplasmic binding protein-like II"/>
    <property type="match status" value="1"/>
</dbReference>
<dbReference type="InterPro" id="IPR042100">
    <property type="entry name" value="Bug_dom1"/>
</dbReference>
<comment type="caution">
    <text evidence="1">The sequence shown here is derived from an EMBL/GenBank/DDBJ whole genome shotgun (WGS) entry which is preliminary data.</text>
</comment>
<dbReference type="Gene3D" id="3.40.190.150">
    <property type="entry name" value="Bordetella uptake gene, domain 1"/>
    <property type="match status" value="1"/>
</dbReference>
<organism evidence="1 2">
    <name type="scientific">Natrarchaeobius chitinivorans</name>
    <dbReference type="NCBI Taxonomy" id="1679083"/>
    <lineage>
        <taxon>Archaea</taxon>
        <taxon>Methanobacteriati</taxon>
        <taxon>Methanobacteriota</taxon>
        <taxon>Stenosarchaea group</taxon>
        <taxon>Halobacteria</taxon>
        <taxon>Halobacteriales</taxon>
        <taxon>Natrialbaceae</taxon>
        <taxon>Natrarchaeobius</taxon>
    </lineage>
</organism>
<name>A0A3N6MAJ9_NATCH</name>
<reference evidence="1 2" key="1">
    <citation type="submission" date="2018-10" db="EMBL/GenBank/DDBJ databases">
        <title>Natrarchaeobius chitinivorans gen. nov., sp. nov., and Natrarchaeobius haloalkaliphilus sp. nov., alkaliphilic, chitin-utilizing haloarchaea from hypersaline alkaline lakes.</title>
        <authorList>
            <person name="Sorokin D.Y."/>
            <person name="Elcheninov A.G."/>
            <person name="Kostrikina N.A."/>
            <person name="Bale N.J."/>
            <person name="Sinninghe Damste J.S."/>
            <person name="Khijniak T.V."/>
            <person name="Kublanov I.V."/>
            <person name="Toshchakov S.V."/>
        </authorList>
    </citation>
    <scope>NUCLEOTIDE SEQUENCE [LARGE SCALE GENOMIC DNA]</scope>
    <source>
        <strain evidence="1 2">AArcht7</strain>
    </source>
</reference>
<sequence>MTYSNVLGMHSEGQSVAVTRRGAMKIGAAGVSTIGISGCLVDDASGEYPSGTLEMIVPYDQGGATDAYSRIMANTLPEILGESIEVNNQPGASSLLGVGQVAQSDNDGYTLGSMNIPGTPVAYLGDSQEWELTDLEYISTIGGWQFVILSNPDEDIDGIDDLTERYESGEFTNIGGVSTGGEIHALALFLQEEGIVPWAEYIPYSSGGEAIQNVVSGEVPVALAGDVPSLETVEDGQADIICTFMEGGSPVYPDVPSLIDEGYTEEEGVLDLLGGNTTALFAPPGTSSEAVDTIMDAMEEAAESDEVSEWEQETQFNVDLRGPAETAEMVDDSLTEIPEVIDMDLLEE</sequence>
<dbReference type="PANTHER" id="PTHR42928">
    <property type="entry name" value="TRICARBOXYLATE-BINDING PROTEIN"/>
    <property type="match status" value="1"/>
</dbReference>
<evidence type="ECO:0000313" key="1">
    <source>
        <dbReference type="EMBL" id="RQH00779.1"/>
    </source>
</evidence>
<keyword evidence="2" id="KW-1185">Reference proteome</keyword>
<dbReference type="AlphaFoldDB" id="A0A3N6MAJ9"/>
<dbReference type="InterPro" id="IPR005064">
    <property type="entry name" value="BUG"/>
</dbReference>
<dbReference type="PANTHER" id="PTHR42928:SF5">
    <property type="entry name" value="BLR1237 PROTEIN"/>
    <property type="match status" value="1"/>
</dbReference>
<evidence type="ECO:0000313" key="2">
    <source>
        <dbReference type="Proteomes" id="UP000281431"/>
    </source>
</evidence>
<proteinExistence type="predicted"/>
<gene>
    <name evidence="1" type="ORF">EA472_09065</name>
</gene>
<dbReference type="Pfam" id="PF03401">
    <property type="entry name" value="TctC"/>
    <property type="match status" value="1"/>
</dbReference>